<dbReference type="AlphaFoldDB" id="A0A2V3A8B2"/>
<name>A0A2V3A8B2_9BACI</name>
<reference evidence="1 2" key="1">
    <citation type="submission" date="2018-05" db="EMBL/GenBank/DDBJ databases">
        <title>Freshwater and sediment microbial communities from various areas in North America, analyzing microbe dynamics in response to fracking.</title>
        <authorList>
            <person name="Lamendella R."/>
        </authorList>
    </citation>
    <scope>NUCLEOTIDE SEQUENCE [LARGE SCALE GENOMIC DNA]</scope>
    <source>
        <strain evidence="1 2">15_TX</strain>
    </source>
</reference>
<dbReference type="Proteomes" id="UP000247150">
    <property type="component" value="Unassembled WGS sequence"/>
</dbReference>
<dbReference type="EMBL" id="QGTW01000004">
    <property type="protein sequence ID" value="PWW29707.1"/>
    <property type="molecule type" value="Genomic_DNA"/>
</dbReference>
<evidence type="ECO:0000313" key="1">
    <source>
        <dbReference type="EMBL" id="PWW29707.1"/>
    </source>
</evidence>
<comment type="caution">
    <text evidence="1">The sequence shown here is derived from an EMBL/GenBank/DDBJ whole genome shotgun (WGS) entry which is preliminary data.</text>
</comment>
<proteinExistence type="predicted"/>
<gene>
    <name evidence="1" type="ORF">DFO73_104350</name>
</gene>
<accession>A0A2V3A8B2</accession>
<protein>
    <submittedName>
        <fullName evidence="1">Uncharacterized protein</fullName>
    </submittedName>
</protein>
<organism evidence="1 2">
    <name type="scientific">Cytobacillus oceanisediminis</name>
    <dbReference type="NCBI Taxonomy" id="665099"/>
    <lineage>
        <taxon>Bacteria</taxon>
        <taxon>Bacillati</taxon>
        <taxon>Bacillota</taxon>
        <taxon>Bacilli</taxon>
        <taxon>Bacillales</taxon>
        <taxon>Bacillaceae</taxon>
        <taxon>Cytobacillus</taxon>
    </lineage>
</organism>
<sequence>MLEDLRKIEEQRTVRCIVIYLPVNPAVWPVFCQFWPVNYSPWLENVLILPAFLMLNSARDEFKLNFHGYGVQNLFLNVPTPYIHE</sequence>
<dbReference type="RefSeq" id="WP_110064753.1">
    <property type="nucleotide sequence ID" value="NZ_QGTW01000004.1"/>
</dbReference>
<evidence type="ECO:0000313" key="2">
    <source>
        <dbReference type="Proteomes" id="UP000247150"/>
    </source>
</evidence>